<sequence length="344" mass="38944">MIFTRPPGRLKSLEERVLWLGGLASAVRVVVPYDPNWIHYVDLDYQELSNILADMTSLHKVAREECPVGGIDEVLMEEDDTQMTVEPVLEPVQDRTLNSLTLAILAAIQKLEASISILTDPSDMPQAMEEFLQYGITVPSKGDLRLLRDVLTTLRTYLGEITYLQRQVYEAGLWFDLIADTNEPFRVPAQNLPILLCDMTDCSFSHSAGGVIQLPDGDQAAGVTVTFYTQAQEEFIDRVRELAQILSDAEERNTQFLDWSRQLSGGKYDFSSLLPDAWTEARQTPPTIESLVQAIQNWIRCWYFNGRVGNILQSLLNLSPISEYLNSDLETELQTKPRAGWPWE</sequence>
<keyword evidence="2" id="KW-1185">Reference proteome</keyword>
<comment type="caution">
    <text evidence="1">The sequence shown here is derived from an EMBL/GenBank/DDBJ whole genome shotgun (WGS) entry which is preliminary data.</text>
</comment>
<reference evidence="1 2" key="1">
    <citation type="submission" date="2019-10" db="EMBL/GenBank/DDBJ databases">
        <authorList>
            <person name="Palmer J.M."/>
        </authorList>
    </citation>
    <scope>NUCLEOTIDE SEQUENCE [LARGE SCALE GENOMIC DNA]</scope>
    <source>
        <strain evidence="1 2">TWF696</strain>
    </source>
</reference>
<dbReference type="Proteomes" id="UP001375240">
    <property type="component" value="Unassembled WGS sequence"/>
</dbReference>
<dbReference type="EMBL" id="JAVHNQ010000017">
    <property type="protein sequence ID" value="KAK6330467.1"/>
    <property type="molecule type" value="Genomic_DNA"/>
</dbReference>
<evidence type="ECO:0000313" key="2">
    <source>
        <dbReference type="Proteomes" id="UP001375240"/>
    </source>
</evidence>
<proteinExistence type="predicted"/>
<organism evidence="1 2">
    <name type="scientific">Orbilia brochopaga</name>
    <dbReference type="NCBI Taxonomy" id="3140254"/>
    <lineage>
        <taxon>Eukaryota</taxon>
        <taxon>Fungi</taxon>
        <taxon>Dikarya</taxon>
        <taxon>Ascomycota</taxon>
        <taxon>Pezizomycotina</taxon>
        <taxon>Orbiliomycetes</taxon>
        <taxon>Orbiliales</taxon>
        <taxon>Orbiliaceae</taxon>
        <taxon>Orbilia</taxon>
    </lineage>
</organism>
<protein>
    <submittedName>
        <fullName evidence="1">Uncharacterized protein</fullName>
    </submittedName>
</protein>
<evidence type="ECO:0000313" key="1">
    <source>
        <dbReference type="EMBL" id="KAK6330467.1"/>
    </source>
</evidence>
<dbReference type="AlphaFoldDB" id="A0AAV9U166"/>
<accession>A0AAV9U166</accession>
<name>A0AAV9U166_9PEZI</name>
<gene>
    <name evidence="1" type="ORF">TWF696_003358</name>
</gene>